<dbReference type="KEGG" id="hcv:FTV88_1131"/>
<organism evidence="4 5">
    <name type="scientific">Heliorestis convoluta</name>
    <dbReference type="NCBI Taxonomy" id="356322"/>
    <lineage>
        <taxon>Bacteria</taxon>
        <taxon>Bacillati</taxon>
        <taxon>Bacillota</taxon>
        <taxon>Clostridia</taxon>
        <taxon>Eubacteriales</taxon>
        <taxon>Heliobacteriaceae</taxon>
        <taxon>Heliorestis</taxon>
    </lineage>
</organism>
<reference evidence="5" key="1">
    <citation type="submission" date="2019-11" db="EMBL/GenBank/DDBJ databases">
        <title>Genome sequence of Heliorestis convoluta strain HH, an alkaliphilic and minimalistic phototrophic bacterium from a soda lake in Egypt.</title>
        <authorList>
            <person name="Dewey E.D."/>
            <person name="Stokes L.M."/>
            <person name="Burchell B.M."/>
            <person name="Shaffer K.N."/>
            <person name="Huntington A.M."/>
            <person name="Baker J.M."/>
            <person name="Nadendla S."/>
            <person name="Giglio M.G."/>
            <person name="Touchman J.W."/>
            <person name="Blankenship R.E."/>
            <person name="Madigan M.T."/>
            <person name="Sattley W.M."/>
        </authorList>
    </citation>
    <scope>NUCLEOTIDE SEQUENCE [LARGE SCALE GENOMIC DNA]</scope>
    <source>
        <strain evidence="5">HH</strain>
    </source>
</reference>
<dbReference type="InterPro" id="IPR000555">
    <property type="entry name" value="JAMM/MPN+_dom"/>
</dbReference>
<proteinExistence type="predicted"/>
<protein>
    <recommendedName>
        <fullName evidence="3">JAB1/MPN/MOV34 metalloenzyme domain-containing protein</fullName>
    </recommendedName>
</protein>
<feature type="region of interest" description="Disordered" evidence="1">
    <location>
        <begin position="238"/>
        <end position="263"/>
    </location>
</feature>
<dbReference type="AlphaFoldDB" id="A0A5Q2MXF3"/>
<dbReference type="EMBL" id="CP045875">
    <property type="protein sequence ID" value="QGG47278.1"/>
    <property type="molecule type" value="Genomic_DNA"/>
</dbReference>
<keyword evidence="2" id="KW-0472">Membrane</keyword>
<keyword evidence="2" id="KW-0812">Transmembrane</keyword>
<dbReference type="Pfam" id="PF01398">
    <property type="entry name" value="JAB"/>
    <property type="match status" value="1"/>
</dbReference>
<feature type="domain" description="JAB1/MPN/MOV34 metalloenzyme" evidence="3">
    <location>
        <begin position="98"/>
        <end position="130"/>
    </location>
</feature>
<feature type="transmembrane region" description="Helical" evidence="2">
    <location>
        <begin position="349"/>
        <end position="371"/>
    </location>
</feature>
<feature type="region of interest" description="Disordered" evidence="1">
    <location>
        <begin position="171"/>
        <end position="201"/>
    </location>
</feature>
<dbReference type="GO" id="GO:0008237">
    <property type="term" value="F:metallopeptidase activity"/>
    <property type="evidence" value="ECO:0007669"/>
    <property type="project" value="InterPro"/>
</dbReference>
<name>A0A5Q2MXF3_9FIRM</name>
<dbReference type="Gene3D" id="3.40.140.10">
    <property type="entry name" value="Cytidine Deaminase, domain 2"/>
    <property type="match status" value="1"/>
</dbReference>
<dbReference type="OrthoDB" id="3292458at2"/>
<sequence>MKDVKKKGLSRVTDKIHIDAMTIEITEKVALEVATVLEKAELEYGGLLLGNVFFQEKKGNLGAMVKVEAFLPAKDIIEEQTSIRFTDKTWDDWVIQRRNYPSMQVVGWVHSHPGYGIFFSGQDVINQQLYFSRPWNIAWVVDPKQGLQGFFHWRYDTMVETENWHVMRYVAPPSCKNSPKSDPISRSARKRENPATTTKENEIATTVDAVEKLEKNHFDNAIEYTEVLSSTVQKNEEKEWTLQQEEQPQQEQLLQGQLQQEQEASDLLYEDKAESSKVDESTKSYNTLESCAINEKDQEAVVHKIDDLAQDPLKEIPPEARTFKNNGWNPSYDNYDNKAKKGWKQAVRFIFLALLVFSGGAVTALGIYVLLN</sequence>
<keyword evidence="5" id="KW-1185">Reference proteome</keyword>
<evidence type="ECO:0000256" key="2">
    <source>
        <dbReference type="SAM" id="Phobius"/>
    </source>
</evidence>
<evidence type="ECO:0000259" key="3">
    <source>
        <dbReference type="Pfam" id="PF01398"/>
    </source>
</evidence>
<dbReference type="Proteomes" id="UP000366051">
    <property type="component" value="Chromosome"/>
</dbReference>
<evidence type="ECO:0000313" key="4">
    <source>
        <dbReference type="EMBL" id="QGG47278.1"/>
    </source>
</evidence>
<dbReference type="SUPFAM" id="SSF102712">
    <property type="entry name" value="JAB1/MPN domain"/>
    <property type="match status" value="1"/>
</dbReference>
<keyword evidence="2" id="KW-1133">Transmembrane helix</keyword>
<evidence type="ECO:0000313" key="5">
    <source>
        <dbReference type="Proteomes" id="UP000366051"/>
    </source>
</evidence>
<accession>A0A5Q2MXF3</accession>
<gene>
    <name evidence="4" type="ORF">FTV88_1131</name>
</gene>
<feature type="compositionally biased region" description="Low complexity" evidence="1">
    <location>
        <begin position="242"/>
        <end position="262"/>
    </location>
</feature>
<evidence type="ECO:0000256" key="1">
    <source>
        <dbReference type="SAM" id="MobiDB-lite"/>
    </source>
</evidence>